<name>A0ABY7EW00_MYAAR</name>
<protein>
    <submittedName>
        <fullName evidence="1">Uncharacterized protein</fullName>
    </submittedName>
</protein>
<keyword evidence="2" id="KW-1185">Reference proteome</keyword>
<evidence type="ECO:0000313" key="1">
    <source>
        <dbReference type="EMBL" id="WAR13289.1"/>
    </source>
</evidence>
<gene>
    <name evidence="1" type="ORF">MAR_027469</name>
</gene>
<dbReference type="EMBL" id="CP111019">
    <property type="protein sequence ID" value="WAR13289.1"/>
    <property type="molecule type" value="Genomic_DNA"/>
</dbReference>
<evidence type="ECO:0000313" key="2">
    <source>
        <dbReference type="Proteomes" id="UP001164746"/>
    </source>
</evidence>
<accession>A0ABY7EW00</accession>
<organism evidence="1 2">
    <name type="scientific">Mya arenaria</name>
    <name type="common">Soft-shell clam</name>
    <dbReference type="NCBI Taxonomy" id="6604"/>
    <lineage>
        <taxon>Eukaryota</taxon>
        <taxon>Metazoa</taxon>
        <taxon>Spiralia</taxon>
        <taxon>Lophotrochozoa</taxon>
        <taxon>Mollusca</taxon>
        <taxon>Bivalvia</taxon>
        <taxon>Autobranchia</taxon>
        <taxon>Heteroconchia</taxon>
        <taxon>Euheterodonta</taxon>
        <taxon>Imparidentia</taxon>
        <taxon>Neoheterodontei</taxon>
        <taxon>Myida</taxon>
        <taxon>Myoidea</taxon>
        <taxon>Myidae</taxon>
        <taxon>Mya</taxon>
    </lineage>
</organism>
<feature type="non-terminal residue" evidence="1">
    <location>
        <position position="1"/>
    </location>
</feature>
<dbReference type="Proteomes" id="UP001164746">
    <property type="component" value="Chromosome 8"/>
</dbReference>
<proteinExistence type="predicted"/>
<reference evidence="1" key="1">
    <citation type="submission" date="2022-11" db="EMBL/GenBank/DDBJ databases">
        <title>Centuries of genome instability and evolution in soft-shell clam transmissible cancer (bioRxiv).</title>
        <authorList>
            <person name="Hart S.F.M."/>
            <person name="Yonemitsu M.A."/>
            <person name="Giersch R.M."/>
            <person name="Beal B.F."/>
            <person name="Arriagada G."/>
            <person name="Davis B.W."/>
            <person name="Ostrander E.A."/>
            <person name="Goff S.P."/>
            <person name="Metzger M.J."/>
        </authorList>
    </citation>
    <scope>NUCLEOTIDE SEQUENCE</scope>
    <source>
        <strain evidence="1">MELC-2E11</strain>
        <tissue evidence="1">Siphon/mantle</tissue>
    </source>
</reference>
<sequence length="151" mass="17608">MLFYGLWQTEAQVNTELQELKSKKDKEEALKTQLIFWKNVFKQKCANQNVYAFSKVVQGHRTPLTVKELKSNVLLLVKGAFDIPTPDDDSHLLVGKQIEHKWLNESEATWYKGTDDIAVYAVELTKDYKAVNVVIRMWLVTIHNKRQPQFK</sequence>